<feature type="chain" id="PRO_5014684714" evidence="1">
    <location>
        <begin position="20"/>
        <end position="361"/>
    </location>
</feature>
<reference evidence="2 3" key="1">
    <citation type="journal article" date="2017" name="G3 (Bethesda)">
        <title>First Draft Genome Sequence of the Pathogenic Fungus Lomentospora prolificans (Formerly Scedosporium prolificans).</title>
        <authorList>
            <person name="Luo R."/>
            <person name="Zimin A."/>
            <person name="Workman R."/>
            <person name="Fan Y."/>
            <person name="Pertea G."/>
            <person name="Grossman N."/>
            <person name="Wear M.P."/>
            <person name="Jia B."/>
            <person name="Miller H."/>
            <person name="Casadevall A."/>
            <person name="Timp W."/>
            <person name="Zhang S.X."/>
            <person name="Salzberg S.L."/>
        </authorList>
    </citation>
    <scope>NUCLEOTIDE SEQUENCE [LARGE SCALE GENOMIC DNA]</scope>
    <source>
        <strain evidence="2 3">JHH-5317</strain>
    </source>
</reference>
<name>A0A2N3NFW3_9PEZI</name>
<evidence type="ECO:0000313" key="2">
    <source>
        <dbReference type="EMBL" id="PKS11287.1"/>
    </source>
</evidence>
<dbReference type="Gene3D" id="2.60.120.260">
    <property type="entry name" value="Galactose-binding domain-like"/>
    <property type="match status" value="1"/>
</dbReference>
<keyword evidence="1" id="KW-0732">Signal</keyword>
<keyword evidence="3" id="KW-1185">Reference proteome</keyword>
<feature type="signal peptide" evidence="1">
    <location>
        <begin position="1"/>
        <end position="19"/>
    </location>
</feature>
<proteinExistence type="predicted"/>
<comment type="caution">
    <text evidence="2">The sequence shown here is derived from an EMBL/GenBank/DDBJ whole genome shotgun (WGS) entry which is preliminary data.</text>
</comment>
<dbReference type="EMBL" id="NLAX01000008">
    <property type="protein sequence ID" value="PKS11287.1"/>
    <property type="molecule type" value="Genomic_DNA"/>
</dbReference>
<dbReference type="Proteomes" id="UP000233524">
    <property type="component" value="Unassembled WGS sequence"/>
</dbReference>
<dbReference type="InParanoid" id="A0A2N3NFW3"/>
<organism evidence="2 3">
    <name type="scientific">Lomentospora prolificans</name>
    <dbReference type="NCBI Taxonomy" id="41688"/>
    <lineage>
        <taxon>Eukaryota</taxon>
        <taxon>Fungi</taxon>
        <taxon>Dikarya</taxon>
        <taxon>Ascomycota</taxon>
        <taxon>Pezizomycotina</taxon>
        <taxon>Sordariomycetes</taxon>
        <taxon>Hypocreomycetidae</taxon>
        <taxon>Microascales</taxon>
        <taxon>Microascaceae</taxon>
        <taxon>Lomentospora</taxon>
    </lineage>
</organism>
<dbReference type="VEuPathDB" id="FungiDB:jhhlp_003049"/>
<gene>
    <name evidence="2" type="ORF">jhhlp_003049</name>
</gene>
<sequence>MRSNILFAGSVLLIGGDAAAPPPGLYGRAACNRDNLFRCFIDERYSVQASDYCSGLSPSTVTVATITETITSTMNNEITVEAVVSTVTATTTVFTETIPTATTTLTLGAGETVPLVKRDTIASPPKCMTNGVSYPASRITSACSCIDVPASTVSVTYTAGTETVSTGYTTPSITLTNWETVYTATTGGTFTATVGPPVGAERIVNGDFETGDIEGWELSPETWAAQMSTWNSAPISGNWSLLVLGSEGSLGKLRHVLPVYMEAGQYQFEVLHSPQLFPLTTCGWGQSAVLDVKNQATGTTITVPQGLGNRVIIGKQFVCRVSSVLTIPEEGAGPSEISIRYLAIPPSSGTAKIDGISLKKI</sequence>
<dbReference type="AlphaFoldDB" id="A0A2N3NFW3"/>
<accession>A0A2N3NFW3</accession>
<protein>
    <submittedName>
        <fullName evidence="2">Uncharacterized protein</fullName>
    </submittedName>
</protein>
<dbReference type="OrthoDB" id="3562088at2759"/>
<evidence type="ECO:0000256" key="1">
    <source>
        <dbReference type="SAM" id="SignalP"/>
    </source>
</evidence>
<dbReference type="STRING" id="41688.A0A2N3NFW3"/>
<evidence type="ECO:0000313" key="3">
    <source>
        <dbReference type="Proteomes" id="UP000233524"/>
    </source>
</evidence>